<keyword evidence="2" id="KW-0479">Metal-binding</keyword>
<name>A0A8D2LU33_VARKO</name>
<evidence type="ECO:0000256" key="6">
    <source>
        <dbReference type="PROSITE-ProRule" id="PRU00042"/>
    </source>
</evidence>
<organism evidence="9 10">
    <name type="scientific">Varanus komodoensis</name>
    <name type="common">Komodo dragon</name>
    <dbReference type="NCBI Taxonomy" id="61221"/>
    <lineage>
        <taxon>Eukaryota</taxon>
        <taxon>Metazoa</taxon>
        <taxon>Chordata</taxon>
        <taxon>Craniata</taxon>
        <taxon>Vertebrata</taxon>
        <taxon>Euteleostomi</taxon>
        <taxon>Lepidosauria</taxon>
        <taxon>Squamata</taxon>
        <taxon>Bifurcata</taxon>
        <taxon>Unidentata</taxon>
        <taxon>Episquamata</taxon>
        <taxon>Toxicofera</taxon>
        <taxon>Anguimorpha</taxon>
        <taxon>Paleoanguimorpha</taxon>
        <taxon>Varanoidea</taxon>
        <taxon>Varanidae</taxon>
        <taxon>Varanus</taxon>
    </lineage>
</organism>
<dbReference type="GO" id="GO:0000981">
    <property type="term" value="F:DNA-binding transcription factor activity, RNA polymerase II-specific"/>
    <property type="evidence" value="ECO:0007669"/>
    <property type="project" value="TreeGrafter"/>
</dbReference>
<evidence type="ECO:0000256" key="2">
    <source>
        <dbReference type="ARBA" id="ARBA00022723"/>
    </source>
</evidence>
<evidence type="ECO:0000256" key="3">
    <source>
        <dbReference type="ARBA" id="ARBA00022771"/>
    </source>
</evidence>
<dbReference type="InterPro" id="IPR051643">
    <property type="entry name" value="Transcr_Reg_ZincFinger"/>
</dbReference>
<keyword evidence="5" id="KW-0539">Nucleus</keyword>
<proteinExistence type="predicted"/>
<keyword evidence="10" id="KW-1185">Reference proteome</keyword>
<feature type="compositionally biased region" description="Polar residues" evidence="7">
    <location>
        <begin position="333"/>
        <end position="352"/>
    </location>
</feature>
<dbReference type="GO" id="GO:0008270">
    <property type="term" value="F:zinc ion binding"/>
    <property type="evidence" value="ECO:0007669"/>
    <property type="project" value="UniProtKB-KW"/>
</dbReference>
<dbReference type="Proteomes" id="UP000694545">
    <property type="component" value="Unplaced"/>
</dbReference>
<keyword evidence="3 6" id="KW-0863">Zinc-finger</keyword>
<evidence type="ECO:0000313" key="10">
    <source>
        <dbReference type="Proteomes" id="UP000694545"/>
    </source>
</evidence>
<dbReference type="InterPro" id="IPR036236">
    <property type="entry name" value="Znf_C2H2_sf"/>
</dbReference>
<dbReference type="GO" id="GO:0005634">
    <property type="term" value="C:nucleus"/>
    <property type="evidence" value="ECO:0007669"/>
    <property type="project" value="UniProtKB-SubCell"/>
</dbReference>
<dbReference type="FunFam" id="3.30.160.60:FF:001083">
    <property type="entry name" value="Zinc finger protein 236"/>
    <property type="match status" value="1"/>
</dbReference>
<reference evidence="9" key="2">
    <citation type="submission" date="2025-09" db="UniProtKB">
        <authorList>
            <consortium name="Ensembl"/>
        </authorList>
    </citation>
    <scope>IDENTIFICATION</scope>
</reference>
<dbReference type="FunFam" id="3.30.160.60:FF:002815">
    <property type="entry name" value="Zinc finger protein 236 isoform A"/>
    <property type="match status" value="1"/>
</dbReference>
<feature type="domain" description="C2H2-type" evidence="8">
    <location>
        <begin position="423"/>
        <end position="451"/>
    </location>
</feature>
<evidence type="ECO:0000313" key="9">
    <source>
        <dbReference type="Ensembl" id="ENSVKKP00000027104.1"/>
    </source>
</evidence>
<evidence type="ECO:0000259" key="8">
    <source>
        <dbReference type="PROSITE" id="PS50157"/>
    </source>
</evidence>
<reference evidence="9" key="1">
    <citation type="submission" date="2025-08" db="UniProtKB">
        <authorList>
            <consortium name="Ensembl"/>
        </authorList>
    </citation>
    <scope>IDENTIFICATION</scope>
</reference>
<feature type="compositionally biased region" description="Basic residues" evidence="7">
    <location>
        <begin position="567"/>
        <end position="576"/>
    </location>
</feature>
<feature type="domain" description="C2H2-type" evidence="8">
    <location>
        <begin position="516"/>
        <end position="543"/>
    </location>
</feature>
<feature type="domain" description="C2H2-type" evidence="8">
    <location>
        <begin position="488"/>
        <end position="515"/>
    </location>
</feature>
<evidence type="ECO:0000256" key="5">
    <source>
        <dbReference type="ARBA" id="ARBA00023242"/>
    </source>
</evidence>
<dbReference type="PANTHER" id="PTHR24396">
    <property type="entry name" value="ZINC FINGER PROTEIN"/>
    <property type="match status" value="1"/>
</dbReference>
<dbReference type="PANTHER" id="PTHR24396:SF21">
    <property type="entry name" value="ZINC FINGER PROTEIN 236"/>
    <property type="match status" value="1"/>
</dbReference>
<feature type="region of interest" description="Disordered" evidence="7">
    <location>
        <begin position="567"/>
        <end position="586"/>
    </location>
</feature>
<dbReference type="Ensembl" id="ENSVKKT00000027764.1">
    <property type="protein sequence ID" value="ENSVKKP00000027104.1"/>
    <property type="gene ID" value="ENSVKKG00000017652.1"/>
</dbReference>
<dbReference type="GO" id="GO:0000978">
    <property type="term" value="F:RNA polymerase II cis-regulatory region sequence-specific DNA binding"/>
    <property type="evidence" value="ECO:0007669"/>
    <property type="project" value="TreeGrafter"/>
</dbReference>
<sequence length="586" mass="62916">MRLHTGAKPFKCPHCELRFRTSGRRKTHIQCHFKPEAKKIRKPVSRTPAEGLQPVNLLNSSSSDPSVFIMNNSVLTGQFDQNLLQQGLVGQAILPASVSAGGDLTVSLTDGSLATLEGIQLQLAANLVGPNVQISGIDPTGINNITLQIDPSLLQQTLQQGNILTQQLTGDPNLASQNSTLQTADSSVPANVVIQPLSSLSLQPSVTSSANMTIGSMSEQETVLTTSSTGSQDLSQVMTSQGMVSTSNGQHEITLTINNSSLSHVLAHASSSTTTNSSGTPQEITLTISGQDLIQHNSTGGNELNGNLRLTTPTISSQSTGTTLTISNDQLLSQSPSLNSTSELNASGGNLPSTPPMSQPAQNLVMSSPGVGGDGSVTLTLADTQSMLSAGLDAVTLNITSQVSEVSPTMTKGIQAEKEPRVHQCFECSQTFSSAAMLMQHSKEVHGKERIHVCHICNKAFKRATHLKEHMQTHQAGPSLSSQKPRVFKCDTCEKAFAKPSQLERHSRIHTGERPFQCTLCEKAFNQKSALQVHMKKHTGERPYKCDYCAMGFTQKSNMKLHMKRAHGYSGRKKYQVSKLPKEQSM</sequence>
<dbReference type="Pfam" id="PF00096">
    <property type="entry name" value="zf-C2H2"/>
    <property type="match status" value="4"/>
</dbReference>
<dbReference type="PROSITE" id="PS00028">
    <property type="entry name" value="ZINC_FINGER_C2H2_1"/>
    <property type="match status" value="6"/>
</dbReference>
<dbReference type="FunFam" id="3.30.160.60:FF:000301">
    <property type="entry name" value="Zinc finger protein 236"/>
    <property type="match status" value="1"/>
</dbReference>
<evidence type="ECO:0000256" key="4">
    <source>
        <dbReference type="ARBA" id="ARBA00022833"/>
    </source>
</evidence>
<comment type="subcellular location">
    <subcellularLocation>
        <location evidence="1">Nucleus</location>
    </subcellularLocation>
</comment>
<dbReference type="SUPFAM" id="SSF57667">
    <property type="entry name" value="beta-beta-alpha zinc fingers"/>
    <property type="match status" value="4"/>
</dbReference>
<dbReference type="PROSITE" id="PS50157">
    <property type="entry name" value="ZINC_FINGER_C2H2_2"/>
    <property type="match status" value="5"/>
</dbReference>
<dbReference type="FunFam" id="3.30.160.60:FF:001071">
    <property type="entry name" value="zinc finger protein 236"/>
    <property type="match status" value="1"/>
</dbReference>
<evidence type="ECO:0000256" key="1">
    <source>
        <dbReference type="ARBA" id="ARBA00004123"/>
    </source>
</evidence>
<keyword evidence="4" id="KW-0862">Zinc</keyword>
<dbReference type="AlphaFoldDB" id="A0A8D2LU33"/>
<accession>A0A8D2LU33</accession>
<feature type="region of interest" description="Disordered" evidence="7">
    <location>
        <begin position="333"/>
        <end position="370"/>
    </location>
</feature>
<dbReference type="Gene3D" id="3.30.160.60">
    <property type="entry name" value="Classic Zinc Finger"/>
    <property type="match status" value="5"/>
</dbReference>
<dbReference type="SMART" id="SM00355">
    <property type="entry name" value="ZnF_C2H2"/>
    <property type="match status" value="6"/>
</dbReference>
<dbReference type="InterPro" id="IPR013087">
    <property type="entry name" value="Znf_C2H2_type"/>
</dbReference>
<dbReference type="FunFam" id="3.30.160.60:FF:000308">
    <property type="entry name" value="zinc finger protein 236 isoform X1"/>
    <property type="match status" value="1"/>
</dbReference>
<feature type="domain" description="C2H2-type" evidence="8">
    <location>
        <begin position="452"/>
        <end position="479"/>
    </location>
</feature>
<evidence type="ECO:0000256" key="7">
    <source>
        <dbReference type="SAM" id="MobiDB-lite"/>
    </source>
</evidence>
<protein>
    <recommendedName>
        <fullName evidence="8">C2H2-type domain-containing protein</fullName>
    </recommendedName>
</protein>
<feature type="domain" description="C2H2-type" evidence="8">
    <location>
        <begin position="544"/>
        <end position="567"/>
    </location>
</feature>